<name>A0A1B8GF14_9PEZI</name>
<gene>
    <name evidence="3" type="ORF">VE01_07212</name>
</gene>
<dbReference type="GeneID" id="28840598"/>
<dbReference type="OrthoDB" id="3021074at2759"/>
<feature type="compositionally biased region" description="Basic and acidic residues" evidence="1">
    <location>
        <begin position="713"/>
        <end position="726"/>
    </location>
</feature>
<feature type="compositionally biased region" description="Basic and acidic residues" evidence="1">
    <location>
        <begin position="811"/>
        <end position="821"/>
    </location>
</feature>
<feature type="transmembrane region" description="Helical" evidence="2">
    <location>
        <begin position="301"/>
        <end position="321"/>
    </location>
</feature>
<reference evidence="3 4" key="1">
    <citation type="submission" date="2016-03" db="EMBL/GenBank/DDBJ databases">
        <title>Comparative genomics of Pseudogymnoascus destructans, the fungus causing white-nose syndrome of bats.</title>
        <authorList>
            <person name="Palmer J.M."/>
            <person name="Drees K.P."/>
            <person name="Foster J.T."/>
            <person name="Lindner D.L."/>
        </authorList>
    </citation>
    <scope>NUCLEOTIDE SEQUENCE [LARGE SCALE GENOMIC DNA]</scope>
    <source>
        <strain evidence="3 4">UAMH 10579</strain>
    </source>
</reference>
<feature type="transmembrane region" description="Helical" evidence="2">
    <location>
        <begin position="163"/>
        <end position="182"/>
    </location>
</feature>
<accession>A0A1B8GF14</accession>
<feature type="transmembrane region" description="Helical" evidence="2">
    <location>
        <begin position="387"/>
        <end position="415"/>
    </location>
</feature>
<dbReference type="Proteomes" id="UP000091956">
    <property type="component" value="Unassembled WGS sequence"/>
</dbReference>
<dbReference type="EMBL" id="KV460243">
    <property type="protein sequence ID" value="OBT94430.1"/>
    <property type="molecule type" value="Genomic_DNA"/>
</dbReference>
<evidence type="ECO:0000256" key="1">
    <source>
        <dbReference type="SAM" id="MobiDB-lite"/>
    </source>
</evidence>
<evidence type="ECO:0000256" key="2">
    <source>
        <dbReference type="SAM" id="Phobius"/>
    </source>
</evidence>
<proteinExistence type="predicted"/>
<keyword evidence="2" id="KW-0812">Transmembrane</keyword>
<feature type="compositionally biased region" description="Low complexity" evidence="1">
    <location>
        <begin position="693"/>
        <end position="704"/>
    </location>
</feature>
<dbReference type="STRING" id="342668.A0A1B8GF14"/>
<protein>
    <submittedName>
        <fullName evidence="3">Uncharacterized protein</fullName>
    </submittedName>
</protein>
<keyword evidence="4" id="KW-1185">Reference proteome</keyword>
<keyword evidence="2" id="KW-0472">Membrane</keyword>
<reference evidence="4" key="2">
    <citation type="journal article" date="2018" name="Nat. Commun.">
        <title>Extreme sensitivity to ultraviolet light in the fungal pathogen causing white-nose syndrome of bats.</title>
        <authorList>
            <person name="Palmer J.M."/>
            <person name="Drees K.P."/>
            <person name="Foster J.T."/>
            <person name="Lindner D.L."/>
        </authorList>
    </citation>
    <scope>NUCLEOTIDE SEQUENCE [LARGE SCALE GENOMIC DNA]</scope>
    <source>
        <strain evidence="4">UAMH 10579</strain>
    </source>
</reference>
<dbReference type="AlphaFoldDB" id="A0A1B8GF14"/>
<feature type="region of interest" description="Disordered" evidence="1">
    <location>
        <begin position="638"/>
        <end position="821"/>
    </location>
</feature>
<feature type="transmembrane region" description="Helical" evidence="2">
    <location>
        <begin position="124"/>
        <end position="142"/>
    </location>
</feature>
<evidence type="ECO:0000313" key="3">
    <source>
        <dbReference type="EMBL" id="OBT94430.1"/>
    </source>
</evidence>
<feature type="transmembrane region" description="Helical" evidence="2">
    <location>
        <begin position="427"/>
        <end position="445"/>
    </location>
</feature>
<feature type="compositionally biased region" description="Polar residues" evidence="1">
    <location>
        <begin position="656"/>
        <end position="665"/>
    </location>
</feature>
<keyword evidence="2" id="KW-1133">Transmembrane helix</keyword>
<feature type="transmembrane region" description="Helical" evidence="2">
    <location>
        <begin position="194"/>
        <end position="215"/>
    </location>
</feature>
<dbReference type="RefSeq" id="XP_018128163.1">
    <property type="nucleotide sequence ID" value="XM_018276647.2"/>
</dbReference>
<organism evidence="3 4">
    <name type="scientific">Pseudogymnoascus verrucosus</name>
    <dbReference type="NCBI Taxonomy" id="342668"/>
    <lineage>
        <taxon>Eukaryota</taxon>
        <taxon>Fungi</taxon>
        <taxon>Dikarya</taxon>
        <taxon>Ascomycota</taxon>
        <taxon>Pezizomycotina</taxon>
        <taxon>Leotiomycetes</taxon>
        <taxon>Thelebolales</taxon>
        <taxon>Thelebolaceae</taxon>
        <taxon>Pseudogymnoascus</taxon>
    </lineage>
</organism>
<evidence type="ECO:0000313" key="4">
    <source>
        <dbReference type="Proteomes" id="UP000091956"/>
    </source>
</evidence>
<sequence>MTTPMNETFLYRIGWRTGPLHPQLNGNFTPYPGNDDDQGVSLRLYDDDYVGLIFQVSSLRILNSAFAITESIFDSSRIQMNIDCVYPISGQYNTLSRALFYVLIVFSLVFRRHVWISVAALGTAMTYAAVSAVHLFTLVGLFRFRDPGGWDPESTKEYMDLDLFGIFPILTASGIMLTPILMWSNTVRKHHAQAVIVCWGALIFVALATCLGVMMRGFGLTSGGRMVVNTLPSFALCEGTPDCIVPQTDNFLALEYYNRCNCIDFCGTLSPIAPMRRGENMVPYFITKADKAASTKAFNNLFYTILFALAFITINGAIGVLESYYSQSEVRNAIFRVCNADLRLWIKVLFEGKREEELLKQYGREDKNTEETTRKKIRYHIAKAIAAMFYVSAIFLSVICPIVFIASVIASEILIQTIPPSEHSDAIGAWGAWVGAILVIFAAVIDRYNGAWLEALVVLFRAGWRVVKYAKSERQSIVETDKDLSVRKKIKDFFGELGSPFVHGWNSTKCAIWTGGTNMRLFSAWWKDTVYQSQMRGADLQLVWDAEVTKNPGGKPICPCRMCHNDRRDKKNKGENETHRHVALDRVRTKALRKRDEYENVQKMRGAYESVNNAPDTPALGTEMSKLQRLHQDRTSGLTLTGGMEASEEDLYDGPATTSRMSGSRMSVAYDPTSPPAIPQSAMQRPGFQRGESGPSSPSPLISPHQVPLPEAALERRSGYARRDTDQSFGYFDTRRESDQSMQTLVRRDTDQSMGPLTRRDTDQSMGPLTRRDTDMSTASRPRRKPVPSYIAPEDEEAAPWPRTMSPDQASPRRDWPDSGS</sequence>